<dbReference type="Proteomes" id="UP000308549">
    <property type="component" value="Unassembled WGS sequence"/>
</dbReference>
<reference evidence="1 2" key="1">
    <citation type="submission" date="2017-03" db="EMBL/GenBank/DDBJ databases">
        <title>Genomes of endolithic fungi from Antarctica.</title>
        <authorList>
            <person name="Coleine C."/>
            <person name="Masonjones S."/>
            <person name="Stajich J.E."/>
        </authorList>
    </citation>
    <scope>NUCLEOTIDE SEQUENCE [LARGE SCALE GENOMIC DNA]</scope>
    <source>
        <strain evidence="1 2">CCFEE 6315</strain>
    </source>
</reference>
<proteinExistence type="predicted"/>
<dbReference type="AlphaFoldDB" id="A0A4U0TZ94"/>
<organism evidence="1 2">
    <name type="scientific">Salinomyces thailandicus</name>
    <dbReference type="NCBI Taxonomy" id="706561"/>
    <lineage>
        <taxon>Eukaryota</taxon>
        <taxon>Fungi</taxon>
        <taxon>Dikarya</taxon>
        <taxon>Ascomycota</taxon>
        <taxon>Pezizomycotina</taxon>
        <taxon>Dothideomycetes</taxon>
        <taxon>Dothideomycetidae</taxon>
        <taxon>Mycosphaerellales</taxon>
        <taxon>Teratosphaeriaceae</taxon>
        <taxon>Salinomyces</taxon>
    </lineage>
</organism>
<evidence type="ECO:0000313" key="1">
    <source>
        <dbReference type="EMBL" id="TKA27901.1"/>
    </source>
</evidence>
<dbReference type="OrthoDB" id="5365129at2759"/>
<comment type="caution">
    <text evidence="1">The sequence shown here is derived from an EMBL/GenBank/DDBJ whole genome shotgun (WGS) entry which is preliminary data.</text>
</comment>
<sequence>MATAIGVIGSAITIFNFATDLFPSPDTNNVMYRLVIGNDGATGPYGGVLSNAGGNKPDVRAWDPTGQFLGIETNDNNKCNEGNRVCDTKIDGVNQTPDYTLFTANNDALCISVAKTTYPDNIHFACTIGNWAHSCGEYHGVDAAHWFYSDQTVKRQDGGADTNVKCAWIDANGDQPATGIQIHWPDFASQNQGGRSSADYCNAHPTLFWHTDDDPSYVVRYGRKRNMFAEKPSTIDQSPAAPSLRERSARSLSNSLAQKLVRSYLPEQSASELCGARNSAGPSFVSYEERAFCFMPTKTVFPFCEDVALGACWSDELQIVTPKLVDVLVPQMNFTLTAVWENTVLVE</sequence>
<evidence type="ECO:0000313" key="2">
    <source>
        <dbReference type="Proteomes" id="UP000308549"/>
    </source>
</evidence>
<protein>
    <submittedName>
        <fullName evidence="1">Uncharacterized protein</fullName>
    </submittedName>
</protein>
<keyword evidence="2" id="KW-1185">Reference proteome</keyword>
<gene>
    <name evidence="1" type="ORF">B0A50_03966</name>
</gene>
<accession>A0A4U0TZ94</accession>
<name>A0A4U0TZ94_9PEZI</name>
<dbReference type="EMBL" id="NAJL01000020">
    <property type="protein sequence ID" value="TKA27901.1"/>
    <property type="molecule type" value="Genomic_DNA"/>
</dbReference>